<feature type="domain" description="Aldehyde dehydrogenase" evidence="2">
    <location>
        <begin position="22"/>
        <end position="163"/>
    </location>
</feature>
<dbReference type="PANTHER" id="PTHR43111:SF1">
    <property type="entry name" value="ALDEHYDE DEHYDROGENASE B-RELATED"/>
    <property type="match status" value="1"/>
</dbReference>
<gene>
    <name evidence="4" type="primary">20342779</name>
    <name evidence="3" type="ORF">GGTG_02321</name>
</gene>
<dbReference type="OrthoDB" id="5596991at2759"/>
<reference evidence="4" key="4">
    <citation type="journal article" date="2015" name="G3 (Bethesda)">
        <title>Genome sequences of three phytopathogenic species of the Magnaporthaceae family of fungi.</title>
        <authorList>
            <person name="Okagaki L.H."/>
            <person name="Nunes C.C."/>
            <person name="Sailsbery J."/>
            <person name="Clay B."/>
            <person name="Brown D."/>
            <person name="John T."/>
            <person name="Oh Y."/>
            <person name="Young N."/>
            <person name="Fitzgerald M."/>
            <person name="Haas B.J."/>
            <person name="Zeng Q."/>
            <person name="Young S."/>
            <person name="Adiconis X."/>
            <person name="Fan L."/>
            <person name="Levin J.Z."/>
            <person name="Mitchell T.K."/>
            <person name="Okubara P.A."/>
            <person name="Farman M.L."/>
            <person name="Kohn L.M."/>
            <person name="Birren B."/>
            <person name="Ma L.-J."/>
            <person name="Dean R.A."/>
        </authorList>
    </citation>
    <scope>NUCLEOTIDE SEQUENCE</scope>
    <source>
        <strain evidence="4">R3-111a-1</strain>
    </source>
</reference>
<accession>J3NM17</accession>
<proteinExistence type="predicted"/>
<dbReference type="STRING" id="644352.J3NM17"/>
<dbReference type="VEuPathDB" id="FungiDB:GGTG_02321"/>
<name>J3NM17_GAET3</name>
<evidence type="ECO:0000256" key="1">
    <source>
        <dbReference type="SAM" id="Phobius"/>
    </source>
</evidence>
<dbReference type="eggNOG" id="KOG2456">
    <property type="taxonomic scope" value="Eukaryota"/>
</dbReference>
<reference evidence="5" key="1">
    <citation type="submission" date="2010-07" db="EMBL/GenBank/DDBJ databases">
        <title>The genome sequence of Gaeumannomyces graminis var. tritici strain R3-111a-1.</title>
        <authorList>
            <consortium name="The Broad Institute Genome Sequencing Platform"/>
            <person name="Ma L.-J."/>
            <person name="Dead R."/>
            <person name="Young S."/>
            <person name="Zeng Q."/>
            <person name="Koehrsen M."/>
            <person name="Alvarado L."/>
            <person name="Berlin A."/>
            <person name="Chapman S.B."/>
            <person name="Chen Z."/>
            <person name="Freedman E."/>
            <person name="Gellesch M."/>
            <person name="Goldberg J."/>
            <person name="Griggs A."/>
            <person name="Gujja S."/>
            <person name="Heilman E.R."/>
            <person name="Heiman D."/>
            <person name="Hepburn T."/>
            <person name="Howarth C."/>
            <person name="Jen D."/>
            <person name="Larson L."/>
            <person name="Mehta T."/>
            <person name="Neiman D."/>
            <person name="Pearson M."/>
            <person name="Roberts A."/>
            <person name="Saif S."/>
            <person name="Shea T."/>
            <person name="Shenoy N."/>
            <person name="Sisk P."/>
            <person name="Stolte C."/>
            <person name="Sykes S."/>
            <person name="Walk T."/>
            <person name="White J."/>
            <person name="Yandava C."/>
            <person name="Haas B."/>
            <person name="Nusbaum C."/>
            <person name="Birren B."/>
        </authorList>
    </citation>
    <scope>NUCLEOTIDE SEQUENCE [LARGE SCALE GENOMIC DNA]</scope>
    <source>
        <strain evidence="5">R3-111a-1</strain>
    </source>
</reference>
<dbReference type="EMBL" id="GL385395">
    <property type="protein sequence ID" value="EJT82348.1"/>
    <property type="molecule type" value="Genomic_DNA"/>
</dbReference>
<evidence type="ECO:0000259" key="2">
    <source>
        <dbReference type="Pfam" id="PF00171"/>
    </source>
</evidence>
<keyword evidence="1" id="KW-1133">Transmembrane helix</keyword>
<feature type="transmembrane region" description="Helical" evidence="1">
    <location>
        <begin position="472"/>
        <end position="495"/>
    </location>
</feature>
<feature type="domain" description="Aldehyde dehydrogenase" evidence="2">
    <location>
        <begin position="218"/>
        <end position="386"/>
    </location>
</feature>
<dbReference type="AlphaFoldDB" id="J3NM17"/>
<reference evidence="3" key="3">
    <citation type="submission" date="2010-09" db="EMBL/GenBank/DDBJ databases">
        <title>Annotation of Gaeumannomyces graminis var. tritici R3-111a-1.</title>
        <authorList>
            <consortium name="The Broad Institute Genome Sequencing Platform"/>
            <person name="Ma L.-J."/>
            <person name="Dead R."/>
            <person name="Young S.K."/>
            <person name="Zeng Q."/>
            <person name="Gargeya S."/>
            <person name="Fitzgerald M."/>
            <person name="Haas B."/>
            <person name="Abouelleil A."/>
            <person name="Alvarado L."/>
            <person name="Arachchi H.M."/>
            <person name="Berlin A."/>
            <person name="Brown A."/>
            <person name="Chapman S.B."/>
            <person name="Chen Z."/>
            <person name="Dunbar C."/>
            <person name="Freedman E."/>
            <person name="Gearin G."/>
            <person name="Gellesch M."/>
            <person name="Goldberg J."/>
            <person name="Griggs A."/>
            <person name="Gujja S."/>
            <person name="Heiman D."/>
            <person name="Howarth C."/>
            <person name="Larson L."/>
            <person name="Lui A."/>
            <person name="MacDonald P.J.P."/>
            <person name="Mehta T."/>
            <person name="Montmayeur A."/>
            <person name="Murphy C."/>
            <person name="Neiman D."/>
            <person name="Pearson M."/>
            <person name="Priest M."/>
            <person name="Roberts A."/>
            <person name="Saif S."/>
            <person name="Shea T."/>
            <person name="Shenoy N."/>
            <person name="Sisk P."/>
            <person name="Stolte C."/>
            <person name="Sykes S."/>
            <person name="Yandava C."/>
            <person name="Wortman J."/>
            <person name="Nusbaum C."/>
            <person name="Birren B."/>
        </authorList>
    </citation>
    <scope>NUCLEOTIDE SEQUENCE</scope>
    <source>
        <strain evidence="3">R3-111a-1</strain>
    </source>
</reference>
<dbReference type="Pfam" id="PF00171">
    <property type="entry name" value="Aldedh"/>
    <property type="match status" value="2"/>
</dbReference>
<evidence type="ECO:0000313" key="3">
    <source>
        <dbReference type="EMBL" id="EJT82348.1"/>
    </source>
</evidence>
<dbReference type="RefSeq" id="XP_009218357.1">
    <property type="nucleotide sequence ID" value="XM_009220093.1"/>
</dbReference>
<organism evidence="3">
    <name type="scientific">Gaeumannomyces tritici (strain R3-111a-1)</name>
    <name type="common">Wheat and barley take-all root rot fungus</name>
    <name type="synonym">Gaeumannomyces graminis var. tritici</name>
    <dbReference type="NCBI Taxonomy" id="644352"/>
    <lineage>
        <taxon>Eukaryota</taxon>
        <taxon>Fungi</taxon>
        <taxon>Dikarya</taxon>
        <taxon>Ascomycota</taxon>
        <taxon>Pezizomycotina</taxon>
        <taxon>Sordariomycetes</taxon>
        <taxon>Sordariomycetidae</taxon>
        <taxon>Magnaporthales</taxon>
        <taxon>Magnaporthaceae</taxon>
        <taxon>Gaeumannomyces</taxon>
    </lineage>
</organism>
<reference evidence="3" key="2">
    <citation type="submission" date="2010-07" db="EMBL/GenBank/DDBJ databases">
        <authorList>
            <consortium name="The Broad Institute Genome Sequencing Platform"/>
            <consortium name="Broad Institute Genome Sequencing Center for Infectious Disease"/>
            <person name="Ma L.-J."/>
            <person name="Dead R."/>
            <person name="Young S."/>
            <person name="Zeng Q."/>
            <person name="Koehrsen M."/>
            <person name="Alvarado L."/>
            <person name="Berlin A."/>
            <person name="Chapman S.B."/>
            <person name="Chen Z."/>
            <person name="Freedman E."/>
            <person name="Gellesch M."/>
            <person name="Goldberg J."/>
            <person name="Griggs A."/>
            <person name="Gujja S."/>
            <person name="Heilman E.R."/>
            <person name="Heiman D."/>
            <person name="Hepburn T."/>
            <person name="Howarth C."/>
            <person name="Jen D."/>
            <person name="Larson L."/>
            <person name="Mehta T."/>
            <person name="Neiman D."/>
            <person name="Pearson M."/>
            <person name="Roberts A."/>
            <person name="Saif S."/>
            <person name="Shea T."/>
            <person name="Shenoy N."/>
            <person name="Sisk P."/>
            <person name="Stolte C."/>
            <person name="Sykes S."/>
            <person name="Walk T."/>
            <person name="White J."/>
            <person name="Yandava C."/>
            <person name="Haas B."/>
            <person name="Nusbaum C."/>
            <person name="Birren B."/>
        </authorList>
    </citation>
    <scope>NUCLEOTIDE SEQUENCE</scope>
    <source>
        <strain evidence="3">R3-111a-1</strain>
    </source>
</reference>
<evidence type="ECO:0000313" key="5">
    <source>
        <dbReference type="Proteomes" id="UP000006039"/>
    </source>
</evidence>
<keyword evidence="5" id="KW-1185">Reference proteome</keyword>
<keyword evidence="1" id="KW-0472">Membrane</keyword>
<dbReference type="Gene3D" id="3.40.605.10">
    <property type="entry name" value="Aldehyde Dehydrogenase, Chain A, domain 1"/>
    <property type="match status" value="1"/>
</dbReference>
<dbReference type="InterPro" id="IPR016161">
    <property type="entry name" value="Ald_DH/histidinol_DH"/>
</dbReference>
<dbReference type="GeneID" id="20342779"/>
<dbReference type="EnsemblFungi" id="EJT82348">
    <property type="protein sequence ID" value="EJT82348"/>
    <property type="gene ID" value="GGTG_02321"/>
</dbReference>
<keyword evidence="1" id="KW-0812">Transmembrane</keyword>
<dbReference type="InterPro" id="IPR016163">
    <property type="entry name" value="Ald_DH_C"/>
</dbReference>
<dbReference type="HOGENOM" id="CLU_023881_0_0_1"/>
<evidence type="ECO:0000313" key="4">
    <source>
        <dbReference type="EnsemblFungi" id="EJT82348"/>
    </source>
</evidence>
<sequence>MASSSDQGAALARIRGSATDGRAHNPIFRRAQLKRLHDAVAAHADELERAAVAAVKDSAVTPHDARLELCFAVRAVRELSASPRLDVAAAHELEYAVSRGRDARGARRPVGIVVVSLPPAAHTPVYSVVSAVAAAVAGGNCVVLQIEQTIRELPAILGRMLTEALDRNTFATAAAAEIDAAIKGRDDVTHFIMGSDAEATPTPSPRLLVSASHRRVVAVVERDADLDKAASALVTARFGFGGASPYAPDLVLVNEWVQQGFLEAVLRRTSSLIAAHAASAAGNSRLGSGGELLRRIKAEGKAKVVTEGDFCSVVVVEQRDSFLLKGKINQSCLNVHTVTSMDDAIDLINVHGKSLAAFVFTQSLANGKYLTQFLDADVMFVNQIPTRILVGPAHPQGYPLDPAMTTMSPDLFTVPTPVYVEPVSSAQDSLEKAVRDATPASMATLARELAKPLKALKRPLKQVHVGFFEQGIMTGALLVLGTFCTAAGLLGLHGYRFVAARSRMG</sequence>
<dbReference type="InterPro" id="IPR015590">
    <property type="entry name" value="Aldehyde_DH_dom"/>
</dbReference>
<dbReference type="InterPro" id="IPR016162">
    <property type="entry name" value="Ald_DH_N"/>
</dbReference>
<dbReference type="PANTHER" id="PTHR43111">
    <property type="entry name" value="ALDEHYDE DEHYDROGENASE B-RELATED"/>
    <property type="match status" value="1"/>
</dbReference>
<dbReference type="GO" id="GO:0016620">
    <property type="term" value="F:oxidoreductase activity, acting on the aldehyde or oxo group of donors, NAD or NADP as acceptor"/>
    <property type="evidence" value="ECO:0007669"/>
    <property type="project" value="InterPro"/>
</dbReference>
<dbReference type="Gene3D" id="3.40.309.10">
    <property type="entry name" value="Aldehyde Dehydrogenase, Chain A, domain 2"/>
    <property type="match status" value="1"/>
</dbReference>
<reference evidence="4" key="5">
    <citation type="submission" date="2018-04" db="UniProtKB">
        <authorList>
            <consortium name="EnsemblFungi"/>
        </authorList>
    </citation>
    <scope>IDENTIFICATION</scope>
    <source>
        <strain evidence="4">R3-111a-1</strain>
    </source>
</reference>
<dbReference type="Proteomes" id="UP000006039">
    <property type="component" value="Unassembled WGS sequence"/>
</dbReference>
<dbReference type="SUPFAM" id="SSF53720">
    <property type="entry name" value="ALDH-like"/>
    <property type="match status" value="1"/>
</dbReference>
<protein>
    <recommendedName>
        <fullName evidence="2">Aldehyde dehydrogenase domain-containing protein</fullName>
    </recommendedName>
</protein>